<comment type="subcellular location">
    <subcellularLocation>
        <location evidence="1">Endomembrane system</location>
        <topology evidence="1">Multi-pass membrane protein</topology>
    </subcellularLocation>
    <subcellularLocation>
        <location evidence="3">Endoplasmic reticulum membrane</location>
    </subcellularLocation>
    <subcellularLocation>
        <location evidence="2">Nucleus envelope</location>
    </subcellularLocation>
</comment>
<feature type="transmembrane region" description="Helical" evidence="11">
    <location>
        <begin position="383"/>
        <end position="404"/>
    </location>
</feature>
<sequence>MHRAKQSSDIHLGGMRGDSHPNNKPSEDSISKKNVQFLRGISDTFGGGMAGIGLIFIGVFVLFLNESSIVISSQRLADKLNTIADVPSLYNILQENNNRLVYISGPLKTNHPLTDGQFGIEAHALKLRREVQMFQWVEHRRAVPSGSNEPTDISTVYTKEWRSDLIDSDSFIKPERHQNKKDFPVKSTTFVATHAYVGSYYIKEALKEKIEEFSPLPPIQPKEDARIQMVDGFYYQTGVSLHPDIGDVRARFFYCGASGQEDNVLGPPQELSILAKQVNGQLTRFRKGNDRLDVVHFGKETVRELVIKELNIKTNLGWTLRVAGFVFLLLGFMLANNIMYKIASTVPEVQDFFLVNPLRFHLLASFCLLVVITILCWISLKVVFLLFAFVVVFIPFVMIIKFGSDSSKKASSKV</sequence>
<feature type="transmembrane region" description="Helical" evidence="11">
    <location>
        <begin position="45"/>
        <end position="65"/>
    </location>
</feature>
<feature type="region of interest" description="Disordered" evidence="10">
    <location>
        <begin position="1"/>
        <end position="30"/>
    </location>
</feature>
<name>A0A9Q1CL78_HOLLE</name>
<evidence type="ECO:0000256" key="7">
    <source>
        <dbReference type="ARBA" id="ARBA00022989"/>
    </source>
</evidence>
<keyword evidence="7 11" id="KW-1133">Transmembrane helix</keyword>
<evidence type="ECO:0000256" key="3">
    <source>
        <dbReference type="ARBA" id="ARBA00004586"/>
    </source>
</evidence>
<accession>A0A9Q1CL78</accession>
<dbReference type="PANTHER" id="PTHR13416:SF2">
    <property type="entry name" value="TRANSMEMBRANE PROTEIN 43"/>
    <property type="match status" value="1"/>
</dbReference>
<evidence type="ECO:0000256" key="6">
    <source>
        <dbReference type="ARBA" id="ARBA00022824"/>
    </source>
</evidence>
<keyword evidence="6" id="KW-0256">Endoplasmic reticulum</keyword>
<keyword evidence="13" id="KW-1185">Reference proteome</keyword>
<reference evidence="12" key="1">
    <citation type="submission" date="2021-10" db="EMBL/GenBank/DDBJ databases">
        <title>Tropical sea cucumber genome reveals ecological adaptation and Cuvierian tubules defense mechanism.</title>
        <authorList>
            <person name="Chen T."/>
        </authorList>
    </citation>
    <scope>NUCLEOTIDE SEQUENCE</scope>
    <source>
        <strain evidence="12">Nanhai2018</strain>
        <tissue evidence="12">Muscle</tissue>
    </source>
</reference>
<gene>
    <name evidence="12" type="ORF">HOLleu_05791</name>
</gene>
<proteinExistence type="inferred from homology"/>
<dbReference type="InterPro" id="IPR012430">
    <property type="entry name" value="TMEM43_fam"/>
</dbReference>
<protein>
    <submittedName>
        <fullName evidence="12">Transmembrane protein 43</fullName>
    </submittedName>
</protein>
<dbReference type="EMBL" id="JAIZAY010000002">
    <property type="protein sequence ID" value="KAJ8046945.1"/>
    <property type="molecule type" value="Genomic_DNA"/>
</dbReference>
<keyword evidence="9" id="KW-0539">Nucleus</keyword>
<dbReference type="GO" id="GO:0071763">
    <property type="term" value="P:nuclear membrane organization"/>
    <property type="evidence" value="ECO:0007669"/>
    <property type="project" value="TreeGrafter"/>
</dbReference>
<evidence type="ECO:0000256" key="11">
    <source>
        <dbReference type="SAM" id="Phobius"/>
    </source>
</evidence>
<feature type="transmembrane region" description="Helical" evidence="11">
    <location>
        <begin position="360"/>
        <end position="378"/>
    </location>
</feature>
<dbReference type="AlphaFoldDB" id="A0A9Q1CL78"/>
<evidence type="ECO:0000256" key="2">
    <source>
        <dbReference type="ARBA" id="ARBA00004259"/>
    </source>
</evidence>
<evidence type="ECO:0000256" key="10">
    <source>
        <dbReference type="SAM" id="MobiDB-lite"/>
    </source>
</evidence>
<dbReference type="Proteomes" id="UP001152320">
    <property type="component" value="Chromosome 2"/>
</dbReference>
<organism evidence="12 13">
    <name type="scientific">Holothuria leucospilota</name>
    <name type="common">Black long sea cucumber</name>
    <name type="synonym">Mertensiothuria leucospilota</name>
    <dbReference type="NCBI Taxonomy" id="206669"/>
    <lineage>
        <taxon>Eukaryota</taxon>
        <taxon>Metazoa</taxon>
        <taxon>Echinodermata</taxon>
        <taxon>Eleutherozoa</taxon>
        <taxon>Echinozoa</taxon>
        <taxon>Holothuroidea</taxon>
        <taxon>Aspidochirotacea</taxon>
        <taxon>Aspidochirotida</taxon>
        <taxon>Holothuriidae</taxon>
        <taxon>Holothuria</taxon>
    </lineage>
</organism>
<evidence type="ECO:0000256" key="5">
    <source>
        <dbReference type="ARBA" id="ARBA00022692"/>
    </source>
</evidence>
<dbReference type="OrthoDB" id="410725at2759"/>
<evidence type="ECO:0000256" key="9">
    <source>
        <dbReference type="ARBA" id="ARBA00023242"/>
    </source>
</evidence>
<feature type="compositionally biased region" description="Basic and acidic residues" evidence="10">
    <location>
        <begin position="17"/>
        <end position="30"/>
    </location>
</feature>
<keyword evidence="5 11" id="KW-0812">Transmembrane</keyword>
<evidence type="ECO:0000313" key="13">
    <source>
        <dbReference type="Proteomes" id="UP001152320"/>
    </source>
</evidence>
<dbReference type="Pfam" id="PF07787">
    <property type="entry name" value="TMEM43"/>
    <property type="match status" value="1"/>
</dbReference>
<evidence type="ECO:0000256" key="8">
    <source>
        <dbReference type="ARBA" id="ARBA00023136"/>
    </source>
</evidence>
<feature type="transmembrane region" description="Helical" evidence="11">
    <location>
        <begin position="318"/>
        <end position="340"/>
    </location>
</feature>
<evidence type="ECO:0000313" key="12">
    <source>
        <dbReference type="EMBL" id="KAJ8046945.1"/>
    </source>
</evidence>
<dbReference type="PANTHER" id="PTHR13416">
    <property type="match status" value="1"/>
</dbReference>
<keyword evidence="8 11" id="KW-0472">Membrane</keyword>
<dbReference type="GO" id="GO:0006629">
    <property type="term" value="P:lipid metabolic process"/>
    <property type="evidence" value="ECO:0007669"/>
    <property type="project" value="TreeGrafter"/>
</dbReference>
<comment type="similarity">
    <text evidence="4">Belongs to the TMEM43 family.</text>
</comment>
<dbReference type="GO" id="GO:0005637">
    <property type="term" value="C:nuclear inner membrane"/>
    <property type="evidence" value="ECO:0007669"/>
    <property type="project" value="TreeGrafter"/>
</dbReference>
<dbReference type="GO" id="GO:0005789">
    <property type="term" value="C:endoplasmic reticulum membrane"/>
    <property type="evidence" value="ECO:0007669"/>
    <property type="project" value="UniProtKB-SubCell"/>
</dbReference>
<evidence type="ECO:0000256" key="1">
    <source>
        <dbReference type="ARBA" id="ARBA00004127"/>
    </source>
</evidence>
<comment type="caution">
    <text evidence="12">The sequence shown here is derived from an EMBL/GenBank/DDBJ whole genome shotgun (WGS) entry which is preliminary data.</text>
</comment>
<evidence type="ECO:0000256" key="4">
    <source>
        <dbReference type="ARBA" id="ARBA00006627"/>
    </source>
</evidence>